<keyword evidence="1" id="KW-0812">Transmembrane</keyword>
<dbReference type="Proteomes" id="UP001295684">
    <property type="component" value="Unassembled WGS sequence"/>
</dbReference>
<keyword evidence="1" id="KW-0472">Membrane</keyword>
<accession>A0AAD2D9I3</accession>
<gene>
    <name evidence="2" type="ORF">ECRASSUSDP1_LOCUS26078</name>
</gene>
<organism evidence="2 3">
    <name type="scientific">Euplotes crassus</name>
    <dbReference type="NCBI Taxonomy" id="5936"/>
    <lineage>
        <taxon>Eukaryota</taxon>
        <taxon>Sar</taxon>
        <taxon>Alveolata</taxon>
        <taxon>Ciliophora</taxon>
        <taxon>Intramacronucleata</taxon>
        <taxon>Spirotrichea</taxon>
        <taxon>Hypotrichia</taxon>
        <taxon>Euplotida</taxon>
        <taxon>Euplotidae</taxon>
        <taxon>Moneuplotes</taxon>
    </lineage>
</organism>
<name>A0AAD2D9I3_EUPCR</name>
<dbReference type="AlphaFoldDB" id="A0AAD2D9I3"/>
<proteinExistence type="predicted"/>
<feature type="transmembrane region" description="Helical" evidence="1">
    <location>
        <begin position="29"/>
        <end position="52"/>
    </location>
</feature>
<keyword evidence="1" id="KW-1133">Transmembrane helix</keyword>
<evidence type="ECO:0000256" key="1">
    <source>
        <dbReference type="SAM" id="Phobius"/>
    </source>
</evidence>
<sequence>MSPGNLRREILICEEVFRNNSSEIMINRFLSVTILLIKLICFCGVCITLICVDPEASELIFHFKSFTICNIL</sequence>
<reference evidence="2" key="1">
    <citation type="submission" date="2023-07" db="EMBL/GenBank/DDBJ databases">
        <authorList>
            <consortium name="AG Swart"/>
            <person name="Singh M."/>
            <person name="Singh A."/>
            <person name="Seah K."/>
            <person name="Emmerich C."/>
        </authorList>
    </citation>
    <scope>NUCLEOTIDE SEQUENCE</scope>
    <source>
        <strain evidence="2">DP1</strain>
    </source>
</reference>
<evidence type="ECO:0000313" key="3">
    <source>
        <dbReference type="Proteomes" id="UP001295684"/>
    </source>
</evidence>
<protein>
    <submittedName>
        <fullName evidence="2">Uncharacterized protein</fullName>
    </submittedName>
</protein>
<dbReference type="EMBL" id="CAMPGE010026885">
    <property type="protein sequence ID" value="CAI2384545.1"/>
    <property type="molecule type" value="Genomic_DNA"/>
</dbReference>
<comment type="caution">
    <text evidence="2">The sequence shown here is derived from an EMBL/GenBank/DDBJ whole genome shotgun (WGS) entry which is preliminary data.</text>
</comment>
<evidence type="ECO:0000313" key="2">
    <source>
        <dbReference type="EMBL" id="CAI2384545.1"/>
    </source>
</evidence>
<keyword evidence="3" id="KW-1185">Reference proteome</keyword>